<gene>
    <name evidence="8" type="primary">JEN1_1</name>
    <name evidence="8" type="ORF">QQS21_001332</name>
</gene>
<feature type="transmembrane region" description="Helical" evidence="6">
    <location>
        <begin position="194"/>
        <end position="213"/>
    </location>
</feature>
<evidence type="ECO:0000256" key="3">
    <source>
        <dbReference type="ARBA" id="ARBA00022989"/>
    </source>
</evidence>
<keyword evidence="4 6" id="KW-0472">Membrane</keyword>
<keyword evidence="3 6" id="KW-1133">Transmembrane helix</keyword>
<dbReference type="InterPro" id="IPR020846">
    <property type="entry name" value="MFS_dom"/>
</dbReference>
<dbReference type="InterPro" id="IPR005828">
    <property type="entry name" value="MFS_sugar_transport-like"/>
</dbReference>
<evidence type="ECO:0000256" key="2">
    <source>
        <dbReference type="ARBA" id="ARBA00022692"/>
    </source>
</evidence>
<evidence type="ECO:0000256" key="1">
    <source>
        <dbReference type="ARBA" id="ARBA00004141"/>
    </source>
</evidence>
<keyword evidence="2 6" id="KW-0812">Transmembrane</keyword>
<feature type="transmembrane region" description="Helical" evidence="6">
    <location>
        <begin position="36"/>
        <end position="54"/>
    </location>
</feature>
<feature type="transmembrane region" description="Helical" evidence="6">
    <location>
        <begin position="415"/>
        <end position="437"/>
    </location>
</feature>
<proteinExistence type="predicted"/>
<evidence type="ECO:0000259" key="7">
    <source>
        <dbReference type="PROSITE" id="PS50850"/>
    </source>
</evidence>
<dbReference type="AlphaFoldDB" id="A0AAJ0CXG2"/>
<evidence type="ECO:0000256" key="6">
    <source>
        <dbReference type="SAM" id="Phobius"/>
    </source>
</evidence>
<feature type="transmembrane region" description="Helical" evidence="6">
    <location>
        <begin position="247"/>
        <end position="268"/>
    </location>
</feature>
<dbReference type="SUPFAM" id="SSF103473">
    <property type="entry name" value="MFS general substrate transporter"/>
    <property type="match status" value="1"/>
</dbReference>
<dbReference type="PANTHER" id="PTHR23508:SF10">
    <property type="entry name" value="CARBOXYLIC ACID TRANSPORTER PROTEIN HOMOLOG"/>
    <property type="match status" value="1"/>
</dbReference>
<evidence type="ECO:0000256" key="4">
    <source>
        <dbReference type="ARBA" id="ARBA00023136"/>
    </source>
</evidence>
<dbReference type="Pfam" id="PF00083">
    <property type="entry name" value="Sugar_tr"/>
    <property type="match status" value="1"/>
</dbReference>
<protein>
    <submittedName>
        <fullName evidence="8">Carboxylic acid transporter</fullName>
    </submittedName>
</protein>
<dbReference type="CDD" id="cd17316">
    <property type="entry name" value="MFS_SV2_like"/>
    <property type="match status" value="1"/>
</dbReference>
<dbReference type="GO" id="GO:0005886">
    <property type="term" value="C:plasma membrane"/>
    <property type="evidence" value="ECO:0007669"/>
    <property type="project" value="TreeGrafter"/>
</dbReference>
<feature type="domain" description="Major facilitator superfamily (MFS) profile" evidence="7">
    <location>
        <begin position="38"/>
        <end position="441"/>
    </location>
</feature>
<feature type="transmembrane region" description="Helical" evidence="6">
    <location>
        <begin position="339"/>
        <end position="358"/>
    </location>
</feature>
<comment type="caution">
    <text evidence="8">The sequence shown here is derived from an EMBL/GenBank/DDBJ whole genome shotgun (WGS) entry which is preliminary data.</text>
</comment>
<name>A0AAJ0CXG2_9HYPO</name>
<dbReference type="PROSITE" id="PS50850">
    <property type="entry name" value="MFS"/>
    <property type="match status" value="1"/>
</dbReference>
<sequence length="475" mass="52145">MTAGEYIRSRVATLKPPMDSALNPIKAMRMLNKEQWNFFGCAWSGWIMDAFDFFTVSLTLPLLAAEFRKKDSDITWGITLTLMFRPLGAFIFGYLSDRFGRRWPFIVNNLMFIVLELGTGFCRTYNEFLICRAFFGVAMGGIYGNSVSTALEDCPHPSRGIMSGLFQSGYPLGYVLATAMSRALVGTTEHGWRPLFWFSACPPVFIIVWRLMLPETRAFRERELVSKSSTGAAISFRDKAWIALRDHWLTIVYMVFLMSGFSFISHGAQDLYPTMLTEEFEFGADQLAVTQVVANIGGFLGAICVGNLSEIFGRRLAIITSCIVAASVLYPYTTVKTPAVTAAAFFLQFATQGAFGVLPSHLMELSPADIRSIVVGTAYQLGTLASSGSATIQSEVGENYFPLPPGRSGGKRYDYGLVICVFLGAAIALVVITTFLGPEHKGRQFGLDVDEAIEGTKEAGSGSKPKSEFVEAESV</sequence>
<feature type="transmembrane region" description="Helical" evidence="6">
    <location>
        <begin position="316"/>
        <end position="333"/>
    </location>
</feature>
<dbReference type="PANTHER" id="PTHR23508">
    <property type="entry name" value="CARBOXYLIC ACID TRANSPORTER PROTEIN HOMOLOG"/>
    <property type="match status" value="1"/>
</dbReference>
<dbReference type="GO" id="GO:0035879">
    <property type="term" value="P:plasma membrane lactate transport"/>
    <property type="evidence" value="ECO:0007669"/>
    <property type="project" value="TreeGrafter"/>
</dbReference>
<comment type="subcellular location">
    <subcellularLocation>
        <location evidence="1">Membrane</location>
        <topology evidence="1">Multi-pass membrane protein</topology>
    </subcellularLocation>
</comment>
<dbReference type="PROSITE" id="PS00216">
    <property type="entry name" value="SUGAR_TRANSPORT_1"/>
    <property type="match status" value="1"/>
</dbReference>
<feature type="region of interest" description="Disordered" evidence="5">
    <location>
        <begin position="456"/>
        <end position="475"/>
    </location>
</feature>
<reference evidence="8" key="1">
    <citation type="submission" date="2023-06" db="EMBL/GenBank/DDBJ databases">
        <title>Conoideocrella luteorostrata (Hypocreales: Clavicipitaceae), a potential biocontrol fungus for elongate hemlock scale in United States Christmas tree production areas.</title>
        <authorList>
            <person name="Barrett H."/>
            <person name="Lovett B."/>
            <person name="Macias A.M."/>
            <person name="Stajich J.E."/>
            <person name="Kasson M.T."/>
        </authorList>
    </citation>
    <scope>NUCLEOTIDE SEQUENCE</scope>
    <source>
        <strain evidence="8">ARSEF 14590</strain>
    </source>
</reference>
<feature type="transmembrane region" description="Helical" evidence="6">
    <location>
        <begin position="288"/>
        <end position="309"/>
    </location>
</feature>
<organism evidence="8 9">
    <name type="scientific">Conoideocrella luteorostrata</name>
    <dbReference type="NCBI Taxonomy" id="1105319"/>
    <lineage>
        <taxon>Eukaryota</taxon>
        <taxon>Fungi</taxon>
        <taxon>Dikarya</taxon>
        <taxon>Ascomycota</taxon>
        <taxon>Pezizomycotina</taxon>
        <taxon>Sordariomycetes</taxon>
        <taxon>Hypocreomycetidae</taxon>
        <taxon>Hypocreales</taxon>
        <taxon>Clavicipitaceae</taxon>
        <taxon>Conoideocrella</taxon>
    </lineage>
</organism>
<evidence type="ECO:0000313" key="8">
    <source>
        <dbReference type="EMBL" id="KAK2612715.1"/>
    </source>
</evidence>
<feature type="transmembrane region" description="Helical" evidence="6">
    <location>
        <begin position="169"/>
        <end position="188"/>
    </location>
</feature>
<dbReference type="Proteomes" id="UP001251528">
    <property type="component" value="Unassembled WGS sequence"/>
</dbReference>
<dbReference type="InterPro" id="IPR005829">
    <property type="entry name" value="Sugar_transporter_CS"/>
</dbReference>
<dbReference type="GO" id="GO:0015355">
    <property type="term" value="F:secondary active monocarboxylate transmembrane transporter activity"/>
    <property type="evidence" value="ECO:0007669"/>
    <property type="project" value="TreeGrafter"/>
</dbReference>
<dbReference type="InterPro" id="IPR036259">
    <property type="entry name" value="MFS_trans_sf"/>
</dbReference>
<evidence type="ECO:0000313" key="9">
    <source>
        <dbReference type="Proteomes" id="UP001251528"/>
    </source>
</evidence>
<dbReference type="EMBL" id="JASWJB010000013">
    <property type="protein sequence ID" value="KAK2612715.1"/>
    <property type="molecule type" value="Genomic_DNA"/>
</dbReference>
<keyword evidence="9" id="KW-1185">Reference proteome</keyword>
<accession>A0AAJ0CXG2</accession>
<evidence type="ECO:0000256" key="5">
    <source>
        <dbReference type="SAM" id="MobiDB-lite"/>
    </source>
</evidence>
<dbReference type="Gene3D" id="1.20.1250.20">
    <property type="entry name" value="MFS general substrate transporter like domains"/>
    <property type="match status" value="2"/>
</dbReference>
<feature type="transmembrane region" description="Helical" evidence="6">
    <location>
        <begin position="74"/>
        <end position="95"/>
    </location>
</feature>